<dbReference type="CDD" id="cd10918">
    <property type="entry name" value="CE4_NodB_like_5s_6s"/>
    <property type="match status" value="1"/>
</dbReference>
<dbReference type="Pfam" id="PF01522">
    <property type="entry name" value="Polysacc_deac_1"/>
    <property type="match status" value="1"/>
</dbReference>
<proteinExistence type="inferred from homology"/>
<name>A0A364JRR8_9HYPH</name>
<comment type="caution">
    <text evidence="8">The sequence shown here is derived from an EMBL/GenBank/DDBJ whole genome shotgun (WGS) entry which is preliminary data.</text>
</comment>
<keyword evidence="9" id="KW-1185">Reference proteome</keyword>
<dbReference type="InterPro" id="IPR051398">
    <property type="entry name" value="Polysacch_Deacetylase"/>
</dbReference>
<dbReference type="PANTHER" id="PTHR34216">
    <property type="match status" value="1"/>
</dbReference>
<evidence type="ECO:0000256" key="4">
    <source>
        <dbReference type="ARBA" id="ARBA00020071"/>
    </source>
</evidence>
<feature type="domain" description="NodB homology" evidence="7">
    <location>
        <begin position="62"/>
        <end position="233"/>
    </location>
</feature>
<dbReference type="AlphaFoldDB" id="A0A364JRR8"/>
<reference evidence="8 9" key="1">
    <citation type="submission" date="2018-06" db="EMBL/GenBank/DDBJ databases">
        <title>Genomic Encyclopedia of Type Strains, Phase IV (KMG-IV): sequencing the most valuable type-strain genomes for metagenomic binning, comparative biology and taxonomic classification.</title>
        <authorList>
            <person name="Goeker M."/>
        </authorList>
    </citation>
    <scope>NUCLEOTIDE SEQUENCE [LARGE SCALE GENOMIC DNA]</scope>
    <source>
        <strain evidence="8 9">DSM 26720</strain>
    </source>
</reference>
<dbReference type="PROSITE" id="PS51677">
    <property type="entry name" value="NODB"/>
    <property type="match status" value="1"/>
</dbReference>
<dbReference type="EMBL" id="QLMK01000022">
    <property type="protein sequence ID" value="RAK25591.1"/>
    <property type="molecule type" value="Genomic_DNA"/>
</dbReference>
<evidence type="ECO:0000256" key="3">
    <source>
        <dbReference type="ARBA" id="ARBA00010973"/>
    </source>
</evidence>
<dbReference type="PANTHER" id="PTHR34216:SF3">
    <property type="entry name" value="POLY-BETA-1,6-N-ACETYL-D-GLUCOSAMINE N-DEACETYLASE"/>
    <property type="match status" value="1"/>
</dbReference>
<gene>
    <name evidence="8" type="ORF">C7374_1228</name>
</gene>
<comment type="similarity">
    <text evidence="3">Belongs to the polysaccharide deacetylase family.</text>
</comment>
<dbReference type="InterPro" id="IPR002509">
    <property type="entry name" value="NODB_dom"/>
</dbReference>
<dbReference type="Proteomes" id="UP000249453">
    <property type="component" value="Unassembled WGS sequence"/>
</dbReference>
<dbReference type="RefSeq" id="WP_111576385.1">
    <property type="nucleotide sequence ID" value="NZ_JBHEEY010000022.1"/>
</dbReference>
<dbReference type="Gene3D" id="3.20.20.370">
    <property type="entry name" value="Glycoside hydrolase/deacetylase"/>
    <property type="match status" value="1"/>
</dbReference>
<comment type="function">
    <text evidence="1">Is involved in generating a small heat-stable compound (Nod), an acylated oligomer of N-acetylglucosamine, that stimulates mitosis in various plant protoplasts.</text>
</comment>
<organism evidence="8 9">
    <name type="scientific">Falsochrobactrum ovis</name>
    <dbReference type="NCBI Taxonomy" id="1293442"/>
    <lineage>
        <taxon>Bacteria</taxon>
        <taxon>Pseudomonadati</taxon>
        <taxon>Pseudomonadota</taxon>
        <taxon>Alphaproteobacteria</taxon>
        <taxon>Hyphomicrobiales</taxon>
        <taxon>Brucellaceae</taxon>
        <taxon>Falsochrobactrum</taxon>
    </lineage>
</organism>
<dbReference type="GO" id="GO:0005576">
    <property type="term" value="C:extracellular region"/>
    <property type="evidence" value="ECO:0007669"/>
    <property type="project" value="UniProtKB-SubCell"/>
</dbReference>
<evidence type="ECO:0000256" key="5">
    <source>
        <dbReference type="ARBA" id="ARBA00022729"/>
    </source>
</evidence>
<dbReference type="OrthoDB" id="9814639at2"/>
<protein>
    <recommendedName>
        <fullName evidence="4">Chitooligosaccharide deacetylase</fullName>
    </recommendedName>
    <alternativeName>
        <fullName evidence="6">Nodulation protein B</fullName>
    </alternativeName>
</protein>
<accession>A0A364JRR8</accession>
<evidence type="ECO:0000313" key="9">
    <source>
        <dbReference type="Proteomes" id="UP000249453"/>
    </source>
</evidence>
<dbReference type="GO" id="GO:0005975">
    <property type="term" value="P:carbohydrate metabolic process"/>
    <property type="evidence" value="ECO:0007669"/>
    <property type="project" value="InterPro"/>
</dbReference>
<dbReference type="InterPro" id="IPR011330">
    <property type="entry name" value="Glyco_hydro/deAcase_b/a-brl"/>
</dbReference>
<evidence type="ECO:0000259" key="7">
    <source>
        <dbReference type="PROSITE" id="PS51677"/>
    </source>
</evidence>
<dbReference type="SUPFAM" id="SSF88713">
    <property type="entry name" value="Glycoside hydrolase/deacetylase"/>
    <property type="match status" value="1"/>
</dbReference>
<evidence type="ECO:0000256" key="1">
    <source>
        <dbReference type="ARBA" id="ARBA00003236"/>
    </source>
</evidence>
<keyword evidence="5" id="KW-0732">Signal</keyword>
<evidence type="ECO:0000256" key="6">
    <source>
        <dbReference type="ARBA" id="ARBA00032976"/>
    </source>
</evidence>
<evidence type="ECO:0000313" key="8">
    <source>
        <dbReference type="EMBL" id="RAK25591.1"/>
    </source>
</evidence>
<evidence type="ECO:0000256" key="2">
    <source>
        <dbReference type="ARBA" id="ARBA00004613"/>
    </source>
</evidence>
<sequence>MAKTVLMYHQIASVPKIGAPFRGLNVAPENFKSQMQWLARLGYQGLSLQELAPYINGQKQGRVVGITFDDGFENVHKHALPILSELGFTATCFFVSGEIGGYNRWDEAIGIPHTPCMSTMQVLEWARAGNEVGAHTVDHVSLTDVDPAESFRQIKRSKLQLEDLTGQQVRSFCYPYGNVSRNIRDMVAKADFRLATTTRKARASASDDPLLLPRRNIRHCNGWIATLRKAAFG</sequence>
<dbReference type="GO" id="GO:0016810">
    <property type="term" value="F:hydrolase activity, acting on carbon-nitrogen (but not peptide) bonds"/>
    <property type="evidence" value="ECO:0007669"/>
    <property type="project" value="InterPro"/>
</dbReference>
<comment type="subcellular location">
    <subcellularLocation>
        <location evidence="2">Secreted</location>
    </subcellularLocation>
</comment>